<feature type="chain" id="PRO_5046804837" evidence="14">
    <location>
        <begin position="32"/>
        <end position="1451"/>
    </location>
</feature>
<reference evidence="19" key="1">
    <citation type="submission" date="2025-08" db="UniProtKB">
        <authorList>
            <consortium name="RefSeq"/>
        </authorList>
    </citation>
    <scope>IDENTIFICATION</scope>
</reference>
<dbReference type="InterPro" id="IPR017983">
    <property type="entry name" value="GPCR_2_secretin-like_CS"/>
</dbReference>
<evidence type="ECO:0000256" key="7">
    <source>
        <dbReference type="ARBA" id="ARBA00022989"/>
    </source>
</evidence>
<dbReference type="InterPro" id="IPR046338">
    <property type="entry name" value="GAIN_dom_sf"/>
</dbReference>
<evidence type="ECO:0000256" key="1">
    <source>
        <dbReference type="ARBA" id="ARBA00004141"/>
    </source>
</evidence>
<dbReference type="InterPro" id="IPR003591">
    <property type="entry name" value="Leu-rich_rpt_typical-subtyp"/>
</dbReference>
<sequence length="1451" mass="160382">MYRNINPQREVVCFLLFFFFLLLCGQQLAQAAVTPGALGTTVAPAIQAPRQRASACDVNVPPYNDVCICDIGAQPQVRCMNVGLKYVPVNMLPKTAALSINGNQDFERIEEDDLKGQEHINTLFLQNNKISYIHPNAFRNLYKLRTLILENNQLTSLGDGLTYQHLPSLQRLSFQRNYITTVNKYSFITSFSTASTSVDFKFNSNAINCDCNIKGLAAWKTVAEQSGTNINIQELRCQNDPQNRLYSNVDNTVFGNCQDDSSEDQAVKSEESDEGFDDEVEIYNGGPRGKNKSKNENKRTIKSKGRKNRVIGRIVRAQSFGNFTRMEKNEQVREQKVAQNGRTKRKKKNRDRKKDVDMDSQEESSEEHSSEEESSEEETGGSANIFSDGSECYSCNKASTNYGCKQQSQGKQPCIGIPEMVCVKSVSWREKSKTMAISSRCVPYTMCLSMVANNEGTCGLDYQTSLDVDCSFCCIGPTCDGDNSIGGRTTDYSFNLVYVRVNAPFEPYMKDTNSQQYAEEELRIKTGILRDITSQVKGGFDVYVLRYEPEENRSHKVVLQIEVTVFNTESPNVVKSMLQTHIEQSNASPNGFLRKENINGQSMHFGPTFTGSEQCQREVTNTSKGSFSWPITNPGTITNLICPYQNPQSSEVEIATRACLFNSNQDGVWQVADESQCLEAPSTVISLDDLENRPITQGTADAVSQDLLDFVKDRESFSPAQMNKVVNILESLTRDDVIVQPGIANNVVETMDVLISADEDELKNAEKEKSTSKRLLGVIDKVGEKAPLSNGKLKIVSSNLAVAAQGVNRQERRSLLFSTGAKSGDDLKSNDVDVKFVSPTGNAVIDEEGAQIVFPTEKVLSQQGNVERVAFAAHKSEKLFASIDGKNEGTTKTVASVNAAGEKETITYIEKVNSQVVSASIPGVKSLSLPENVTLTFEHNAENATNPRCVFWDEDLTEDGGGWSDEGCSVVEATDGHTMCSCNHLTNFALLMDVYQEGSNLSDLDKKVLSIISYIGCGVSLFALLLTLITYSMFNQGTRYNLSDQTLTTRKLRRDNPSKILVNLCLALLFSNLVFLVGMQDYTFDSEIACKIVAVLLHYFLLSSLTWMAVEAFYMYLALVLVFKTYFTRFILKCALVGWGIPLVVVAITLGIDKTNNYGFVNTGLCWLRNPAFYAAFVGPVCLILLLNCAAFALVIRQLRSSSKLNKTDRNSTVQRLRGAIGVVILLGLTWIFAIFAIDRASVVFYYLFAIFNSLQGLFIFIFYCLLKKDAVAAWKRSLPCCEDYGDQSKTSSNSRVPGVTKKQTAVTTTRASPHTNKNAKHSDNSVDDSSMTASTSMTGSREYSVASINEDDSNGLYSTLNEPGTVTADTERGQVSFTPAQRGQDNPTFYSNVYDNEPKSQQKAQPGGPAYSSVSTSSNPNSPIKLGEGEVDSRNTASVSDIRLRFEKST</sequence>
<evidence type="ECO:0000256" key="8">
    <source>
        <dbReference type="ARBA" id="ARBA00023136"/>
    </source>
</evidence>
<dbReference type="SUPFAM" id="SSF81321">
    <property type="entry name" value="Family A G protein-coupled receptor-like"/>
    <property type="match status" value="1"/>
</dbReference>
<evidence type="ECO:0000256" key="2">
    <source>
        <dbReference type="ARBA" id="ARBA00008077"/>
    </source>
</evidence>
<keyword evidence="18" id="KW-1185">Reference proteome</keyword>
<feature type="transmembrane region" description="Helical" evidence="13">
    <location>
        <begin position="1011"/>
        <end position="1034"/>
    </location>
</feature>
<evidence type="ECO:0000256" key="13">
    <source>
        <dbReference type="SAM" id="Phobius"/>
    </source>
</evidence>
<keyword evidence="3" id="KW-0433">Leucine-rich repeat</keyword>
<dbReference type="InterPro" id="IPR001611">
    <property type="entry name" value="Leu-rich_rpt"/>
</dbReference>
<dbReference type="Pfam" id="PF00002">
    <property type="entry name" value="7tm_2"/>
    <property type="match status" value="1"/>
</dbReference>
<feature type="transmembrane region" description="Helical" evidence="13">
    <location>
        <begin position="1217"/>
        <end position="1238"/>
    </location>
</feature>
<dbReference type="PANTHER" id="PTHR45692:SF1">
    <property type="entry name" value="G-PROTEIN COUPLED RECEPTORS FAMILY 2 PROFILE 2 DOMAIN-CONTAINING PROTEIN"/>
    <property type="match status" value="1"/>
</dbReference>
<dbReference type="SUPFAM" id="SSF52058">
    <property type="entry name" value="L domain-like"/>
    <property type="match status" value="1"/>
</dbReference>
<dbReference type="PANTHER" id="PTHR45692">
    <property type="entry name" value="G_PROTEIN_RECEP_F2_4 DOMAIN-CONTAINING PROTEIN"/>
    <property type="match status" value="1"/>
</dbReference>
<accession>A0ABM1AAP7</accession>
<gene>
    <name evidence="19" type="primary">LOC101855057</name>
</gene>
<dbReference type="PROSITE" id="PS51450">
    <property type="entry name" value="LRR"/>
    <property type="match status" value="1"/>
</dbReference>
<evidence type="ECO:0000256" key="12">
    <source>
        <dbReference type="SAM" id="MobiDB-lite"/>
    </source>
</evidence>
<feature type="compositionally biased region" description="Polar residues" evidence="12">
    <location>
        <begin position="1377"/>
        <end position="1405"/>
    </location>
</feature>
<dbReference type="InterPro" id="IPR001879">
    <property type="entry name" value="GPCR_2_extracellular_dom"/>
</dbReference>
<dbReference type="RefSeq" id="XP_012944090.1">
    <property type="nucleotide sequence ID" value="XM_013088636.2"/>
</dbReference>
<protein>
    <submittedName>
        <fullName evidence="19">Adhesion G-protein coupled receptor G4</fullName>
    </submittedName>
</protein>
<keyword evidence="9" id="KW-1015">Disulfide bond</keyword>
<comment type="similarity">
    <text evidence="2">Belongs to the G-protein coupled receptor Fz/Smo family.</text>
</comment>
<dbReference type="GeneID" id="101855057"/>
<comment type="subcellular location">
    <subcellularLocation>
        <location evidence="1">Membrane</location>
        <topology evidence="1">Multi-pass membrane protein</topology>
    </subcellularLocation>
</comment>
<feature type="transmembrane region" description="Helical" evidence="13">
    <location>
        <begin position="1060"/>
        <end position="1079"/>
    </location>
</feature>
<dbReference type="PRINTS" id="PR00249">
    <property type="entry name" value="GPCRSECRETIN"/>
</dbReference>
<evidence type="ECO:0000256" key="10">
    <source>
        <dbReference type="ARBA" id="ARBA00023170"/>
    </source>
</evidence>
<feature type="compositionally biased region" description="Basic residues" evidence="12">
    <location>
        <begin position="300"/>
        <end position="310"/>
    </location>
</feature>
<dbReference type="Proteomes" id="UP000694888">
    <property type="component" value="Unplaced"/>
</dbReference>
<dbReference type="CDD" id="cd15040">
    <property type="entry name" value="7tmB2_Adhesion"/>
    <property type="match status" value="1"/>
</dbReference>
<dbReference type="InterPro" id="IPR000203">
    <property type="entry name" value="GPS"/>
</dbReference>
<evidence type="ECO:0000313" key="19">
    <source>
        <dbReference type="RefSeq" id="XP_012944090.1"/>
    </source>
</evidence>
<dbReference type="Gene3D" id="1.20.1070.10">
    <property type="entry name" value="Rhodopsin 7-helix transmembrane proteins"/>
    <property type="match status" value="1"/>
</dbReference>
<dbReference type="CDD" id="cd00117">
    <property type="entry name" value="TFP"/>
    <property type="match status" value="1"/>
</dbReference>
<dbReference type="InterPro" id="IPR057244">
    <property type="entry name" value="GAIN_B"/>
</dbReference>
<feature type="domain" description="GAIN-B" evidence="15">
    <location>
        <begin position="828"/>
        <end position="998"/>
    </location>
</feature>
<dbReference type="SMART" id="SM00303">
    <property type="entry name" value="GPS"/>
    <property type="match status" value="1"/>
</dbReference>
<feature type="compositionally biased region" description="Low complexity" evidence="12">
    <location>
        <begin position="1328"/>
        <end position="1341"/>
    </location>
</feature>
<dbReference type="InterPro" id="IPR032675">
    <property type="entry name" value="LRR_dom_sf"/>
</dbReference>
<feature type="domain" description="G-protein coupled receptors family 2 profile 2" evidence="17">
    <location>
        <begin position="1009"/>
        <end position="1268"/>
    </location>
</feature>
<evidence type="ECO:0000256" key="11">
    <source>
        <dbReference type="SAM" id="Coils"/>
    </source>
</evidence>
<feature type="signal peptide" evidence="14">
    <location>
        <begin position="1"/>
        <end position="31"/>
    </location>
</feature>
<feature type="transmembrane region" description="Helical" evidence="13">
    <location>
        <begin position="1172"/>
        <end position="1196"/>
    </location>
</feature>
<dbReference type="Gene3D" id="3.80.10.10">
    <property type="entry name" value="Ribonuclease Inhibitor"/>
    <property type="match status" value="1"/>
</dbReference>
<dbReference type="Gene3D" id="2.60.220.50">
    <property type="match status" value="1"/>
</dbReference>
<evidence type="ECO:0000313" key="18">
    <source>
        <dbReference type="Proteomes" id="UP000694888"/>
    </source>
</evidence>
<feature type="compositionally biased region" description="Basic and acidic residues" evidence="12">
    <location>
        <begin position="325"/>
        <end position="336"/>
    </location>
</feature>
<keyword evidence="5 14" id="KW-0732">Signal</keyword>
<dbReference type="InterPro" id="IPR000539">
    <property type="entry name" value="Frizzled/Smoothened_7TM"/>
</dbReference>
<dbReference type="PROSITE" id="PS50221">
    <property type="entry name" value="GAIN_B"/>
    <property type="match status" value="1"/>
</dbReference>
<evidence type="ECO:0000256" key="6">
    <source>
        <dbReference type="ARBA" id="ARBA00022737"/>
    </source>
</evidence>
<keyword evidence="10 19" id="KW-0675">Receptor</keyword>
<feature type="compositionally biased region" description="Acidic residues" evidence="12">
    <location>
        <begin position="358"/>
        <end position="379"/>
    </location>
</feature>
<evidence type="ECO:0000256" key="3">
    <source>
        <dbReference type="ARBA" id="ARBA00022614"/>
    </source>
</evidence>
<dbReference type="PROSITE" id="PS00650">
    <property type="entry name" value="G_PROTEIN_RECEP_F2_2"/>
    <property type="match status" value="1"/>
</dbReference>
<feature type="region of interest" description="Disordered" evidence="12">
    <location>
        <begin position="1285"/>
        <end position="1344"/>
    </location>
</feature>
<evidence type="ECO:0000259" key="17">
    <source>
        <dbReference type="PROSITE" id="PS50261"/>
    </source>
</evidence>
<feature type="compositionally biased region" description="Low complexity" evidence="12">
    <location>
        <begin position="1413"/>
        <end position="1424"/>
    </location>
</feature>
<dbReference type="PROSITE" id="PS50227">
    <property type="entry name" value="G_PROTEIN_RECEP_F2_3"/>
    <property type="match status" value="1"/>
</dbReference>
<evidence type="ECO:0000256" key="14">
    <source>
        <dbReference type="SAM" id="SignalP"/>
    </source>
</evidence>
<dbReference type="SMART" id="SM01330">
    <property type="entry name" value="Frizzled"/>
    <property type="match status" value="1"/>
</dbReference>
<dbReference type="Pfam" id="PF01825">
    <property type="entry name" value="GPS"/>
    <property type="match status" value="1"/>
</dbReference>
<name>A0ABM1AAP7_APLCA</name>
<feature type="transmembrane region" description="Helical" evidence="13">
    <location>
        <begin position="1130"/>
        <end position="1152"/>
    </location>
</feature>
<feature type="region of interest" description="Disordered" evidence="12">
    <location>
        <begin position="258"/>
        <end position="383"/>
    </location>
</feature>
<feature type="transmembrane region" description="Helical" evidence="13">
    <location>
        <begin position="1099"/>
        <end position="1123"/>
    </location>
</feature>
<feature type="transmembrane region" description="Helical" evidence="13">
    <location>
        <begin position="1244"/>
        <end position="1267"/>
    </location>
</feature>
<dbReference type="InterPro" id="IPR000832">
    <property type="entry name" value="GPCR_2_secretin-like"/>
</dbReference>
<evidence type="ECO:0000259" key="16">
    <source>
        <dbReference type="PROSITE" id="PS50227"/>
    </source>
</evidence>
<proteinExistence type="inferred from homology"/>
<dbReference type="InterPro" id="IPR017981">
    <property type="entry name" value="GPCR_2-like_7TM"/>
</dbReference>
<feature type="domain" description="G-protein coupled receptors family 2 profile 1" evidence="16">
    <location>
        <begin position="615"/>
        <end position="681"/>
    </location>
</feature>
<feature type="region of interest" description="Disordered" evidence="12">
    <location>
        <begin position="1377"/>
        <end position="1451"/>
    </location>
</feature>
<organism evidence="18 19">
    <name type="scientific">Aplysia californica</name>
    <name type="common">California sea hare</name>
    <dbReference type="NCBI Taxonomy" id="6500"/>
    <lineage>
        <taxon>Eukaryota</taxon>
        <taxon>Metazoa</taxon>
        <taxon>Spiralia</taxon>
        <taxon>Lophotrochozoa</taxon>
        <taxon>Mollusca</taxon>
        <taxon>Gastropoda</taxon>
        <taxon>Heterobranchia</taxon>
        <taxon>Euthyneura</taxon>
        <taxon>Tectipleura</taxon>
        <taxon>Aplysiida</taxon>
        <taxon>Aplysioidea</taxon>
        <taxon>Aplysiidae</taxon>
        <taxon>Aplysia</taxon>
    </lineage>
</organism>
<feature type="compositionally biased region" description="Basic residues" evidence="12">
    <location>
        <begin position="342"/>
        <end position="351"/>
    </location>
</feature>
<keyword evidence="7 13" id="KW-1133">Transmembrane helix</keyword>
<dbReference type="Pfam" id="PF13855">
    <property type="entry name" value="LRR_8"/>
    <property type="match status" value="1"/>
</dbReference>
<evidence type="ECO:0000256" key="9">
    <source>
        <dbReference type="ARBA" id="ARBA00023157"/>
    </source>
</evidence>
<dbReference type="PROSITE" id="PS50261">
    <property type="entry name" value="G_PROTEIN_RECEP_F2_4"/>
    <property type="match status" value="1"/>
</dbReference>
<feature type="compositionally biased region" description="Polar residues" evidence="12">
    <location>
        <begin position="1288"/>
        <end position="1317"/>
    </location>
</feature>
<keyword evidence="4 13" id="KW-0812">Transmembrane</keyword>
<evidence type="ECO:0000256" key="5">
    <source>
        <dbReference type="ARBA" id="ARBA00022729"/>
    </source>
</evidence>
<keyword evidence="8 13" id="KW-0472">Membrane</keyword>
<evidence type="ECO:0000256" key="4">
    <source>
        <dbReference type="ARBA" id="ARBA00022692"/>
    </source>
</evidence>
<feature type="compositionally biased region" description="Acidic residues" evidence="12">
    <location>
        <begin position="271"/>
        <end position="281"/>
    </location>
</feature>
<keyword evidence="11" id="KW-0175">Coiled coil</keyword>
<keyword evidence="6" id="KW-0677">Repeat</keyword>
<feature type="coiled-coil region" evidence="11">
    <location>
        <begin position="748"/>
        <end position="775"/>
    </location>
</feature>
<dbReference type="SMART" id="SM00369">
    <property type="entry name" value="LRR_TYP"/>
    <property type="match status" value="3"/>
</dbReference>
<evidence type="ECO:0000259" key="15">
    <source>
        <dbReference type="PROSITE" id="PS50221"/>
    </source>
</evidence>